<comment type="caution">
    <text evidence="3">The sequence shown here is derived from an EMBL/GenBank/DDBJ whole genome shotgun (WGS) entry which is preliminary data.</text>
</comment>
<dbReference type="Pfam" id="PF25545">
    <property type="entry name" value="DUF7924"/>
    <property type="match status" value="1"/>
</dbReference>
<feature type="region of interest" description="Disordered" evidence="1">
    <location>
        <begin position="108"/>
        <end position="136"/>
    </location>
</feature>
<evidence type="ECO:0000256" key="1">
    <source>
        <dbReference type="SAM" id="MobiDB-lite"/>
    </source>
</evidence>
<reference evidence="3 4" key="1">
    <citation type="submission" date="2024-09" db="EMBL/GenBank/DDBJ databases">
        <title>Rethinking Asexuality: The Enigmatic Case of Functional Sexual Genes in Lepraria (Stereocaulaceae).</title>
        <authorList>
            <person name="Doellman M."/>
            <person name="Sun Y."/>
            <person name="Barcenas-Pena A."/>
            <person name="Lumbsch H.T."/>
            <person name="Grewe F."/>
        </authorList>
    </citation>
    <scope>NUCLEOTIDE SEQUENCE [LARGE SCALE GENOMIC DNA]</scope>
    <source>
        <strain evidence="3 4">Grewe 0041</strain>
    </source>
</reference>
<evidence type="ECO:0000313" key="4">
    <source>
        <dbReference type="Proteomes" id="UP001590951"/>
    </source>
</evidence>
<organism evidence="3 4">
    <name type="scientific">Lepraria finkii</name>
    <dbReference type="NCBI Taxonomy" id="1340010"/>
    <lineage>
        <taxon>Eukaryota</taxon>
        <taxon>Fungi</taxon>
        <taxon>Dikarya</taxon>
        <taxon>Ascomycota</taxon>
        <taxon>Pezizomycotina</taxon>
        <taxon>Lecanoromycetes</taxon>
        <taxon>OSLEUM clade</taxon>
        <taxon>Lecanoromycetidae</taxon>
        <taxon>Lecanorales</taxon>
        <taxon>Lecanorineae</taxon>
        <taxon>Stereocaulaceae</taxon>
        <taxon>Lepraria</taxon>
    </lineage>
</organism>
<accession>A0ABR4B5E3</accession>
<sequence>MDIQAQMDVMFEREIPEKRRREISGIAKKISQSFINNLRGAHREDDLVELIYEALRMMHKDETFDFPRKADWDPSLKPDIQQEVWNWDALGQSNNDADDVVDRPNKRQQGERFFPSPDTSQSTMPPPAALSQSKLDAVKTPRPDFTIGLRHSTISNALIKRGLSKFKAHDFLKGLQRERKLCSDPTQNFLNVRFPILVIEGKAYATGKTAFEAQNQAVVSGGCMVNLRQQLIDLFESVFSNPKGGKTPLAFSICTEGPQIEFWVHYTLLEDNVRSHYMNIFRTCYGSLQGELEGFLIDIERLMRWTKDEFLKEVADQLYKLAKHAVRG</sequence>
<dbReference type="EMBL" id="JBHFEH010000023">
    <property type="protein sequence ID" value="KAL2053084.1"/>
    <property type="molecule type" value="Genomic_DNA"/>
</dbReference>
<feature type="domain" description="DUF7924" evidence="2">
    <location>
        <begin position="138"/>
        <end position="281"/>
    </location>
</feature>
<proteinExistence type="predicted"/>
<dbReference type="Proteomes" id="UP001590951">
    <property type="component" value="Unassembled WGS sequence"/>
</dbReference>
<name>A0ABR4B5E3_9LECA</name>
<keyword evidence="4" id="KW-1185">Reference proteome</keyword>
<evidence type="ECO:0000259" key="2">
    <source>
        <dbReference type="Pfam" id="PF25545"/>
    </source>
</evidence>
<gene>
    <name evidence="3" type="ORF">ABVK25_006721</name>
</gene>
<evidence type="ECO:0000313" key="3">
    <source>
        <dbReference type="EMBL" id="KAL2053084.1"/>
    </source>
</evidence>
<protein>
    <recommendedName>
        <fullName evidence="2">DUF7924 domain-containing protein</fullName>
    </recommendedName>
</protein>
<dbReference type="InterPro" id="IPR057684">
    <property type="entry name" value="DUF7924"/>
</dbReference>